<comment type="subcellular location">
    <subcellularLocation>
        <location evidence="1 5">Cytoplasm</location>
    </subcellularLocation>
</comment>
<dbReference type="EMBL" id="RAPK01000010">
    <property type="protein sequence ID" value="RKD71224.1"/>
    <property type="molecule type" value="Genomic_DNA"/>
</dbReference>
<dbReference type="SMART" id="SM00988">
    <property type="entry name" value="UreE_N"/>
    <property type="match status" value="1"/>
</dbReference>
<dbReference type="SUPFAM" id="SSF69737">
    <property type="entry name" value="Urease metallochaperone UreE, C-terminal domain"/>
    <property type="match status" value="1"/>
</dbReference>
<dbReference type="PIRSF" id="PIRSF036402">
    <property type="entry name" value="Ureas_acces_UreE"/>
    <property type="match status" value="1"/>
</dbReference>
<dbReference type="InterPro" id="IPR012406">
    <property type="entry name" value="UreE"/>
</dbReference>
<proteinExistence type="inferred from homology"/>
<dbReference type="InterPro" id="IPR004029">
    <property type="entry name" value="UreE_N"/>
</dbReference>
<dbReference type="InterPro" id="IPR007864">
    <property type="entry name" value="UreE_C_dom"/>
</dbReference>
<sequence length="149" mass="17080">MKITKMAGRFNEKDASSKEVDWLEVEWEELAKRILRKDTAAGRDLSISLEPGEHLETGGLLYEDENLQIAVRTTLEDVYVITPASMTEMGKVAFELGNRHTPCLVEDDHITVRYDSTLETIFKDTGTAYKLEQRRIDRPFKYKGHAHAH</sequence>
<dbReference type="OrthoDB" id="9810882at2"/>
<evidence type="ECO:0000256" key="5">
    <source>
        <dbReference type="HAMAP-Rule" id="MF_00822"/>
    </source>
</evidence>
<dbReference type="HAMAP" id="MF_00822">
    <property type="entry name" value="UreE"/>
    <property type="match status" value="1"/>
</dbReference>
<dbReference type="SUPFAM" id="SSF69287">
    <property type="entry name" value="Urease metallochaperone UreE, N-terminal domain"/>
    <property type="match status" value="1"/>
</dbReference>
<dbReference type="GO" id="GO:0005737">
    <property type="term" value="C:cytoplasm"/>
    <property type="evidence" value="ECO:0007669"/>
    <property type="project" value="UniProtKB-SubCell"/>
</dbReference>
<keyword evidence="2 5" id="KW-0963">Cytoplasm</keyword>
<dbReference type="GO" id="GO:0006457">
    <property type="term" value="P:protein folding"/>
    <property type="evidence" value="ECO:0007669"/>
    <property type="project" value="InterPro"/>
</dbReference>
<protein>
    <recommendedName>
        <fullName evidence="5">Urease accessory protein UreE</fullName>
    </recommendedName>
</protein>
<accession>A0A419UZW0</accession>
<reference evidence="7 8" key="1">
    <citation type="submission" date="2018-09" db="EMBL/GenBank/DDBJ databases">
        <title>Genomic Encyclopedia of Archaeal and Bacterial Type Strains, Phase II (KMG-II): from individual species to whole genera.</title>
        <authorList>
            <person name="Goeker M."/>
        </authorList>
    </citation>
    <scope>NUCLEOTIDE SEQUENCE [LARGE SCALE GENOMIC DNA]</scope>
    <source>
        <strain evidence="7 8">DSM 17008</strain>
    </source>
</reference>
<keyword evidence="4 5" id="KW-0143">Chaperone</keyword>
<keyword evidence="8" id="KW-1185">Reference proteome</keyword>
<evidence type="ECO:0000313" key="8">
    <source>
        <dbReference type="Proteomes" id="UP000285120"/>
    </source>
</evidence>
<dbReference type="RefSeq" id="WP_120193774.1">
    <property type="nucleotide sequence ID" value="NZ_RAPK01000010.1"/>
</dbReference>
<evidence type="ECO:0000259" key="6">
    <source>
        <dbReference type="SMART" id="SM00988"/>
    </source>
</evidence>
<organism evidence="7 8">
    <name type="scientific">Sinobaca qinghaiensis</name>
    <dbReference type="NCBI Taxonomy" id="342944"/>
    <lineage>
        <taxon>Bacteria</taxon>
        <taxon>Bacillati</taxon>
        <taxon>Bacillota</taxon>
        <taxon>Bacilli</taxon>
        <taxon>Bacillales</taxon>
        <taxon>Sporolactobacillaceae</taxon>
        <taxon>Sinobaca</taxon>
    </lineage>
</organism>
<evidence type="ECO:0000256" key="1">
    <source>
        <dbReference type="ARBA" id="ARBA00004496"/>
    </source>
</evidence>
<dbReference type="Gene3D" id="3.30.70.790">
    <property type="entry name" value="UreE, C-terminal domain"/>
    <property type="match status" value="1"/>
</dbReference>
<evidence type="ECO:0000313" key="7">
    <source>
        <dbReference type="EMBL" id="RKD71224.1"/>
    </source>
</evidence>
<comment type="similarity">
    <text evidence="5">Belongs to the UreE family.</text>
</comment>
<feature type="domain" description="UreE urease accessory N-terminal" evidence="6">
    <location>
        <begin position="6"/>
        <end position="69"/>
    </location>
</feature>
<evidence type="ECO:0000256" key="2">
    <source>
        <dbReference type="ARBA" id="ARBA00022490"/>
    </source>
</evidence>
<dbReference type="GO" id="GO:0019627">
    <property type="term" value="P:urea metabolic process"/>
    <property type="evidence" value="ECO:0007669"/>
    <property type="project" value="InterPro"/>
</dbReference>
<comment type="function">
    <text evidence="5">Involved in urease metallocenter assembly. Binds nickel. Probably functions as a nickel donor during metallocenter assembly.</text>
</comment>
<dbReference type="Proteomes" id="UP000285120">
    <property type="component" value="Unassembled WGS sequence"/>
</dbReference>
<dbReference type="CDD" id="cd00571">
    <property type="entry name" value="UreE"/>
    <property type="match status" value="1"/>
</dbReference>
<dbReference type="Pfam" id="PF02814">
    <property type="entry name" value="UreE_N"/>
    <property type="match status" value="1"/>
</dbReference>
<evidence type="ECO:0000256" key="4">
    <source>
        <dbReference type="ARBA" id="ARBA00023186"/>
    </source>
</evidence>
<gene>
    <name evidence="5" type="primary">ureE</name>
    <name evidence="7" type="ORF">ATL39_2620</name>
</gene>
<name>A0A419UZW0_9BACL</name>
<keyword evidence="3 5" id="KW-0533">Nickel</keyword>
<evidence type="ECO:0000256" key="3">
    <source>
        <dbReference type="ARBA" id="ARBA00022596"/>
    </source>
</evidence>
<dbReference type="AlphaFoldDB" id="A0A419UZW0"/>
<comment type="caution">
    <text evidence="7">The sequence shown here is derived from an EMBL/GenBank/DDBJ whole genome shotgun (WGS) entry which is preliminary data.</text>
</comment>
<dbReference type="GO" id="GO:0065003">
    <property type="term" value="P:protein-containing complex assembly"/>
    <property type="evidence" value="ECO:0007669"/>
    <property type="project" value="InterPro"/>
</dbReference>
<dbReference type="GO" id="GO:0051082">
    <property type="term" value="F:unfolded protein binding"/>
    <property type="evidence" value="ECO:0007669"/>
    <property type="project" value="UniProtKB-UniRule"/>
</dbReference>
<dbReference type="Gene3D" id="2.60.260.20">
    <property type="entry name" value="Urease metallochaperone UreE, N-terminal domain"/>
    <property type="match status" value="1"/>
</dbReference>
<dbReference type="GO" id="GO:0016151">
    <property type="term" value="F:nickel cation binding"/>
    <property type="evidence" value="ECO:0007669"/>
    <property type="project" value="UniProtKB-UniRule"/>
</dbReference>
<dbReference type="InterPro" id="IPR036118">
    <property type="entry name" value="UreE_N_sf"/>
</dbReference>
<dbReference type="Pfam" id="PF05194">
    <property type="entry name" value="UreE_C"/>
    <property type="match status" value="1"/>
</dbReference>